<dbReference type="Pfam" id="PF00891">
    <property type="entry name" value="Methyltransf_2"/>
    <property type="match status" value="1"/>
</dbReference>
<dbReference type="PANTHER" id="PTHR11746">
    <property type="entry name" value="O-METHYLTRANSFERASE"/>
    <property type="match status" value="1"/>
</dbReference>
<name>A0A6A1VCE6_9ROSI</name>
<dbReference type="Gene3D" id="3.40.50.150">
    <property type="entry name" value="Vaccinia Virus protein VP39"/>
    <property type="match status" value="1"/>
</dbReference>
<evidence type="ECO:0000256" key="1">
    <source>
        <dbReference type="ARBA" id="ARBA00022603"/>
    </source>
</evidence>
<dbReference type="SUPFAM" id="SSF53335">
    <property type="entry name" value="S-adenosyl-L-methionine-dependent methyltransferases"/>
    <property type="match status" value="1"/>
</dbReference>
<accession>A0A6A1VCE6</accession>
<gene>
    <name evidence="5" type="ORF">CJ030_MR6G013685</name>
</gene>
<dbReference type="InterPro" id="IPR029063">
    <property type="entry name" value="SAM-dependent_MTases_sf"/>
</dbReference>
<dbReference type="GO" id="GO:0008171">
    <property type="term" value="F:O-methyltransferase activity"/>
    <property type="evidence" value="ECO:0007669"/>
    <property type="project" value="InterPro"/>
</dbReference>
<proteinExistence type="predicted"/>
<evidence type="ECO:0000259" key="4">
    <source>
        <dbReference type="Pfam" id="PF00891"/>
    </source>
</evidence>
<dbReference type="EMBL" id="RXIC02000024">
    <property type="protein sequence ID" value="KAB1209856.1"/>
    <property type="molecule type" value="Genomic_DNA"/>
</dbReference>
<evidence type="ECO:0000313" key="6">
    <source>
        <dbReference type="Proteomes" id="UP000516437"/>
    </source>
</evidence>
<dbReference type="FunFam" id="3.40.50.150:FF:000057">
    <property type="entry name" value="O-methyltransferase ZRP4"/>
    <property type="match status" value="1"/>
</dbReference>
<dbReference type="InterPro" id="IPR016461">
    <property type="entry name" value="COMT-like"/>
</dbReference>
<evidence type="ECO:0000313" key="5">
    <source>
        <dbReference type="EMBL" id="KAB1209856.1"/>
    </source>
</evidence>
<dbReference type="AlphaFoldDB" id="A0A6A1VCE6"/>
<sequence>MKHEGRRSGAERLLLKDDPLSLTPLLLFVLDPDMTKPWHHLTGWLQSDDPMPFDTAHGMTVWDYEGRDPKIAHLFQDAMASDTRLVISVVIDKCNEVFEGLGSLVDVGGSSGAMAQAINDAFPNIDCTVLDLPHVVAGLQGRKKLKYVGGDMFEAVPPADAVLLKWILHHWNDEECVKIQKCKEAITRNGKKGKVIIIEIMTVENQKGDKDSTETQLFFDKLMMALAKGKERNEKEWAKLFYDAGFSYYKINPILGLRSLIEVYP</sequence>
<keyword evidence="2 5" id="KW-0808">Transferase</keyword>
<dbReference type="GO" id="GO:0032259">
    <property type="term" value="P:methylation"/>
    <property type="evidence" value="ECO:0007669"/>
    <property type="project" value="UniProtKB-KW"/>
</dbReference>
<reference evidence="5 6" key="1">
    <citation type="journal article" date="2019" name="Plant Biotechnol. J.">
        <title>The red bayberry genome and genetic basis of sex determination.</title>
        <authorList>
            <person name="Jia H.M."/>
            <person name="Jia H.J."/>
            <person name="Cai Q.L."/>
            <person name="Wang Y."/>
            <person name="Zhao H.B."/>
            <person name="Yang W.F."/>
            <person name="Wang G.Y."/>
            <person name="Li Y.H."/>
            <person name="Zhan D.L."/>
            <person name="Shen Y.T."/>
            <person name="Niu Q.F."/>
            <person name="Chang L."/>
            <person name="Qiu J."/>
            <person name="Zhao L."/>
            <person name="Xie H.B."/>
            <person name="Fu W.Y."/>
            <person name="Jin J."/>
            <person name="Li X.W."/>
            <person name="Jiao Y."/>
            <person name="Zhou C.C."/>
            <person name="Tu T."/>
            <person name="Chai C.Y."/>
            <person name="Gao J.L."/>
            <person name="Fan L.J."/>
            <person name="van de Weg E."/>
            <person name="Wang J.Y."/>
            <person name="Gao Z.S."/>
        </authorList>
    </citation>
    <scope>NUCLEOTIDE SEQUENCE [LARGE SCALE GENOMIC DNA]</scope>
    <source>
        <tissue evidence="5">Leaves</tissue>
    </source>
</reference>
<feature type="domain" description="O-methyltransferase C-terminal" evidence="4">
    <location>
        <begin position="38"/>
        <end position="247"/>
    </location>
</feature>
<keyword evidence="3" id="KW-0949">S-adenosyl-L-methionine</keyword>
<keyword evidence="6" id="KW-1185">Reference proteome</keyword>
<comment type="caution">
    <text evidence="5">The sequence shown here is derived from an EMBL/GenBank/DDBJ whole genome shotgun (WGS) entry which is preliminary data.</text>
</comment>
<evidence type="ECO:0000256" key="2">
    <source>
        <dbReference type="ARBA" id="ARBA00022679"/>
    </source>
</evidence>
<protein>
    <submittedName>
        <fullName evidence="5">Trans-resveratrol di-O-methyltransferase</fullName>
    </submittedName>
</protein>
<dbReference type="Proteomes" id="UP000516437">
    <property type="component" value="Chromosome 6"/>
</dbReference>
<dbReference type="OrthoDB" id="2410195at2759"/>
<keyword evidence="1 5" id="KW-0489">Methyltransferase</keyword>
<dbReference type="InterPro" id="IPR001077">
    <property type="entry name" value="COMT_C"/>
</dbReference>
<dbReference type="PROSITE" id="PS51683">
    <property type="entry name" value="SAM_OMT_II"/>
    <property type="match status" value="1"/>
</dbReference>
<organism evidence="5 6">
    <name type="scientific">Morella rubra</name>
    <name type="common">Chinese bayberry</name>
    <dbReference type="NCBI Taxonomy" id="262757"/>
    <lineage>
        <taxon>Eukaryota</taxon>
        <taxon>Viridiplantae</taxon>
        <taxon>Streptophyta</taxon>
        <taxon>Embryophyta</taxon>
        <taxon>Tracheophyta</taxon>
        <taxon>Spermatophyta</taxon>
        <taxon>Magnoliopsida</taxon>
        <taxon>eudicotyledons</taxon>
        <taxon>Gunneridae</taxon>
        <taxon>Pentapetalae</taxon>
        <taxon>rosids</taxon>
        <taxon>fabids</taxon>
        <taxon>Fagales</taxon>
        <taxon>Myricaceae</taxon>
        <taxon>Morella</taxon>
    </lineage>
</organism>
<evidence type="ECO:0000256" key="3">
    <source>
        <dbReference type="ARBA" id="ARBA00022691"/>
    </source>
</evidence>